<evidence type="ECO:0000313" key="1">
    <source>
        <dbReference type="EMBL" id="MEQ2226133.1"/>
    </source>
</evidence>
<accession>A0ABV0T318</accession>
<reference evidence="1 2" key="1">
    <citation type="submission" date="2021-06" db="EMBL/GenBank/DDBJ databases">
        <authorList>
            <person name="Palmer J.M."/>
        </authorList>
    </citation>
    <scope>NUCLEOTIDE SEQUENCE [LARGE SCALE GENOMIC DNA]</scope>
    <source>
        <strain evidence="2">if_2019</strain>
        <tissue evidence="1">Muscle</tissue>
    </source>
</reference>
<name>A0ABV0T318_9TELE</name>
<evidence type="ECO:0000313" key="2">
    <source>
        <dbReference type="Proteomes" id="UP001482620"/>
    </source>
</evidence>
<dbReference type="EMBL" id="JAHRIQ010014484">
    <property type="protein sequence ID" value="MEQ2226133.1"/>
    <property type="molecule type" value="Genomic_DNA"/>
</dbReference>
<organism evidence="1 2">
    <name type="scientific">Ilyodon furcidens</name>
    <name type="common">goldbreast splitfin</name>
    <dbReference type="NCBI Taxonomy" id="33524"/>
    <lineage>
        <taxon>Eukaryota</taxon>
        <taxon>Metazoa</taxon>
        <taxon>Chordata</taxon>
        <taxon>Craniata</taxon>
        <taxon>Vertebrata</taxon>
        <taxon>Euteleostomi</taxon>
        <taxon>Actinopterygii</taxon>
        <taxon>Neopterygii</taxon>
        <taxon>Teleostei</taxon>
        <taxon>Neoteleostei</taxon>
        <taxon>Acanthomorphata</taxon>
        <taxon>Ovalentaria</taxon>
        <taxon>Atherinomorphae</taxon>
        <taxon>Cyprinodontiformes</taxon>
        <taxon>Goodeidae</taxon>
        <taxon>Ilyodon</taxon>
    </lineage>
</organism>
<dbReference type="Proteomes" id="UP001482620">
    <property type="component" value="Unassembled WGS sequence"/>
</dbReference>
<sequence>MQCPCKKTTGRDFLQGNRANKWDFVKPAQFNSVNTVRFRFKSSYRPLTSVYLQYNSRIQQVKYLVLGKISVTENQEIMSRVDSMIMSKEKPKQKLENVLNLCPIQETLQQQ</sequence>
<protein>
    <submittedName>
        <fullName evidence="1">Uncharacterized protein</fullName>
    </submittedName>
</protein>
<proteinExistence type="predicted"/>
<keyword evidence="2" id="KW-1185">Reference proteome</keyword>
<gene>
    <name evidence="1" type="ORF">ILYODFUR_024459</name>
</gene>
<comment type="caution">
    <text evidence="1">The sequence shown here is derived from an EMBL/GenBank/DDBJ whole genome shotgun (WGS) entry which is preliminary data.</text>
</comment>